<protein>
    <recommendedName>
        <fullName evidence="5">SH2 domain-containing protein</fullName>
    </recommendedName>
</protein>
<feature type="compositionally biased region" description="Low complexity" evidence="4">
    <location>
        <begin position="325"/>
        <end position="334"/>
    </location>
</feature>
<dbReference type="OrthoDB" id="6273691at2759"/>
<feature type="compositionally biased region" description="Polar residues" evidence="4">
    <location>
        <begin position="417"/>
        <end position="456"/>
    </location>
</feature>
<dbReference type="InterPro" id="IPR033929">
    <property type="entry name" value="Tensin_PTB"/>
</dbReference>
<name>A0A553NS56_TIGCA</name>
<dbReference type="Pfam" id="PF00017">
    <property type="entry name" value="SH2"/>
    <property type="match status" value="1"/>
</dbReference>
<sequence>MDGGGATATAGPYRQPYHTLNDSKPFSYIRATVGGSKPPSRAQSREALNMTNSGLESPSLLRKLMGGSTERDVANGAHSPSKSIPIQSMPKPQQSSVHIEIRPSSENYNGSARPNQDGERIIPVNHQSSSSATPSSPTRGFQTSERSVPIQHSGQRSIRSDQTQSSSGNNFTSSAFISPTPYPDNDFHLTSSALADMEASLSWLERQQKKLNEKRDLDRKKQNKTIHHHHEFDTMVNDLRNASASANYNTPPPGPKSETTTDGYASDLASMLYSETSTRESSPFKPQTTIKNQNQSYQPPSYTVPLKVDPGYYDHSRNLTSHTKSSSSNNNNNNTMQFQKQKMTPFNSTSNSSYSTLKNQTTSQFNSMNQQTSSPASYNRTSSLSRQNSDTSYDRVRPFVSRRVKYDSESEVDGMSDVTSQQHRSYQTLGRSSNGLHASNTSLESSAFQLGGSQMGSRPITPAFPSIPGTPYFNQSSGFSHGRSSSLHRGMANNRAPSPGSGSLYQSDMYGTTSRRGSFGSLADVAVSNVKLAKEHCKYWYKPNITREDAIGMLRNTSPGTFVVRDSNSFPGAFGLALKVAQPPLNAGRPSSDPSSELVRHFLIEPTTKGVKLKGYNNEPVFASLSALVYQHTITPLALPIKLVLPQSSLVTGLSGSRESLSDPRGSSTNSQMQQLLAQGAACNVIYLFTMDTDSLTGPVALKNTVSHLLINRPKSQTALVHFKVSGQGITLTDNMRKLFFRRHHNTPTISFCGIDPEDRRYTRTNSKGKELSHRIFGFVAKKPTSRTHNQCHIFAEYESEQPARAIVNFVNKVMLNGRNSRADVV</sequence>
<dbReference type="Pfam" id="PF08416">
    <property type="entry name" value="PTB"/>
    <property type="match status" value="1"/>
</dbReference>
<dbReference type="SMART" id="SM00252">
    <property type="entry name" value="SH2"/>
    <property type="match status" value="1"/>
</dbReference>
<dbReference type="InterPro" id="IPR011993">
    <property type="entry name" value="PH-like_dom_sf"/>
</dbReference>
<evidence type="ECO:0000259" key="5">
    <source>
        <dbReference type="PROSITE" id="PS50001"/>
    </source>
</evidence>
<dbReference type="CDD" id="cd01213">
    <property type="entry name" value="PTB_tensin"/>
    <property type="match status" value="1"/>
</dbReference>
<gene>
    <name evidence="6" type="ORF">TCAL_04168</name>
</gene>
<dbReference type="Gene3D" id="3.30.505.10">
    <property type="entry name" value="SH2 domain"/>
    <property type="match status" value="1"/>
</dbReference>
<feature type="compositionally biased region" description="Polar residues" evidence="4">
    <location>
        <begin position="104"/>
        <end position="114"/>
    </location>
</feature>
<comment type="caution">
    <text evidence="6">The sequence shown here is derived from an EMBL/GenBank/DDBJ whole genome shotgun (WGS) entry which is preliminary data.</text>
</comment>
<keyword evidence="7" id="KW-1185">Reference proteome</keyword>
<dbReference type="EMBL" id="VCGU01000010">
    <property type="protein sequence ID" value="TRY68229.1"/>
    <property type="molecule type" value="Genomic_DNA"/>
</dbReference>
<organism evidence="6 7">
    <name type="scientific">Tigriopus californicus</name>
    <name type="common">Marine copepod</name>
    <dbReference type="NCBI Taxonomy" id="6832"/>
    <lineage>
        <taxon>Eukaryota</taxon>
        <taxon>Metazoa</taxon>
        <taxon>Ecdysozoa</taxon>
        <taxon>Arthropoda</taxon>
        <taxon>Crustacea</taxon>
        <taxon>Multicrustacea</taxon>
        <taxon>Hexanauplia</taxon>
        <taxon>Copepoda</taxon>
        <taxon>Harpacticoida</taxon>
        <taxon>Harpacticidae</taxon>
        <taxon>Tigriopus</taxon>
    </lineage>
</organism>
<dbReference type="InterPro" id="IPR006020">
    <property type="entry name" value="PTB/PI_dom"/>
</dbReference>
<dbReference type="PANTHER" id="PTHR45734">
    <property type="entry name" value="TENSIN"/>
    <property type="match status" value="1"/>
</dbReference>
<feature type="compositionally biased region" description="Polar residues" evidence="4">
    <location>
        <begin position="273"/>
        <end position="301"/>
    </location>
</feature>
<evidence type="ECO:0000256" key="4">
    <source>
        <dbReference type="SAM" id="MobiDB-lite"/>
    </source>
</evidence>
<dbReference type="PANTHER" id="PTHR45734:SF10">
    <property type="entry name" value="BLISTERY, ISOFORM A"/>
    <property type="match status" value="1"/>
</dbReference>
<dbReference type="PROSITE" id="PS50001">
    <property type="entry name" value="SH2"/>
    <property type="match status" value="1"/>
</dbReference>
<accession>A0A553NS56</accession>
<feature type="region of interest" description="Disordered" evidence="4">
    <location>
        <begin position="212"/>
        <end position="508"/>
    </location>
</feature>
<dbReference type="InterPro" id="IPR000980">
    <property type="entry name" value="SH2"/>
</dbReference>
<evidence type="ECO:0000313" key="7">
    <source>
        <dbReference type="Proteomes" id="UP000318571"/>
    </source>
</evidence>
<proteinExistence type="inferred from homology"/>
<dbReference type="SMART" id="SM00462">
    <property type="entry name" value="PTB"/>
    <property type="match status" value="1"/>
</dbReference>
<feature type="domain" description="SH2" evidence="5">
    <location>
        <begin position="540"/>
        <end position="647"/>
    </location>
</feature>
<feature type="compositionally biased region" description="Low complexity" evidence="4">
    <location>
        <begin position="128"/>
        <end position="138"/>
    </location>
</feature>
<evidence type="ECO:0000256" key="2">
    <source>
        <dbReference type="ARBA" id="ARBA00022999"/>
    </source>
</evidence>
<dbReference type="AlphaFoldDB" id="A0A553NS56"/>
<evidence type="ECO:0000256" key="3">
    <source>
        <dbReference type="PROSITE-ProRule" id="PRU00191"/>
    </source>
</evidence>
<feature type="compositionally biased region" description="Polar residues" evidence="4">
    <location>
        <begin position="139"/>
        <end position="177"/>
    </location>
</feature>
<comment type="similarity">
    <text evidence="1">Belongs to the PTEN phosphatase protein family.</text>
</comment>
<keyword evidence="2 3" id="KW-0727">SH2 domain</keyword>
<dbReference type="InterPro" id="IPR036860">
    <property type="entry name" value="SH2_dom_sf"/>
</dbReference>
<evidence type="ECO:0000313" key="6">
    <source>
        <dbReference type="EMBL" id="TRY68229.1"/>
    </source>
</evidence>
<feature type="compositionally biased region" description="Polar residues" evidence="4">
    <location>
        <begin position="335"/>
        <end position="391"/>
    </location>
</feature>
<feature type="region of interest" description="Disordered" evidence="4">
    <location>
        <begin position="1"/>
        <end position="177"/>
    </location>
</feature>
<dbReference type="InterPro" id="IPR013625">
    <property type="entry name" value="PTB"/>
</dbReference>
<reference evidence="6 7" key="1">
    <citation type="journal article" date="2018" name="Nat. Ecol. Evol.">
        <title>Genomic signatures of mitonuclear coevolution across populations of Tigriopus californicus.</title>
        <authorList>
            <person name="Barreto F.S."/>
            <person name="Watson E.T."/>
            <person name="Lima T.G."/>
            <person name="Willett C.S."/>
            <person name="Edmands S."/>
            <person name="Li W."/>
            <person name="Burton R.S."/>
        </authorList>
    </citation>
    <scope>NUCLEOTIDE SEQUENCE [LARGE SCALE GENOMIC DNA]</scope>
    <source>
        <strain evidence="6 7">San Diego</strain>
    </source>
</reference>
<dbReference type="InterPro" id="IPR051484">
    <property type="entry name" value="Tensin_PTEN_phosphatase"/>
</dbReference>
<feature type="compositionally biased region" description="Polar residues" evidence="4">
    <location>
        <begin position="78"/>
        <end position="97"/>
    </location>
</feature>
<feature type="compositionally biased region" description="Low complexity" evidence="4">
    <location>
        <begin position="476"/>
        <end position="490"/>
    </location>
</feature>
<dbReference type="SUPFAM" id="SSF55550">
    <property type="entry name" value="SH2 domain"/>
    <property type="match status" value="1"/>
</dbReference>
<dbReference type="SUPFAM" id="SSF50729">
    <property type="entry name" value="PH domain-like"/>
    <property type="match status" value="1"/>
</dbReference>
<dbReference type="STRING" id="6832.A0A553NS56"/>
<evidence type="ECO:0000256" key="1">
    <source>
        <dbReference type="ARBA" id="ARBA00007881"/>
    </source>
</evidence>
<dbReference type="Proteomes" id="UP000318571">
    <property type="component" value="Chromosome 1"/>
</dbReference>
<dbReference type="Gene3D" id="2.30.29.30">
    <property type="entry name" value="Pleckstrin-homology domain (PH domain)/Phosphotyrosine-binding domain (PTB)"/>
    <property type="match status" value="1"/>
</dbReference>
<dbReference type="GO" id="GO:0005925">
    <property type="term" value="C:focal adhesion"/>
    <property type="evidence" value="ECO:0007669"/>
    <property type="project" value="TreeGrafter"/>
</dbReference>
<feature type="compositionally biased region" description="Polar residues" evidence="4">
    <location>
        <begin position="240"/>
        <end position="249"/>
    </location>
</feature>